<evidence type="ECO:0000256" key="10">
    <source>
        <dbReference type="ARBA" id="ARBA00022840"/>
    </source>
</evidence>
<dbReference type="PANTHER" id="PTHR22749:SF6">
    <property type="entry name" value="RIBOFLAVIN KINASE"/>
    <property type="match status" value="1"/>
</dbReference>
<reference evidence="13 14" key="1">
    <citation type="journal article" date="2019" name="Int. J. Syst. Evol. Microbiol.">
        <title>The Global Catalogue of Microorganisms (GCM) 10K type strain sequencing project: providing services to taxonomists for standard genome sequencing and annotation.</title>
        <authorList>
            <consortium name="The Broad Institute Genomics Platform"/>
            <consortium name="The Broad Institute Genome Sequencing Center for Infectious Disease"/>
            <person name="Wu L."/>
            <person name="Ma J."/>
        </authorList>
    </citation>
    <scope>NUCLEOTIDE SEQUENCE [LARGE SCALE GENOMIC DNA]</scope>
    <source>
        <strain evidence="13 14">JCM 13022</strain>
    </source>
</reference>
<evidence type="ECO:0000256" key="1">
    <source>
        <dbReference type="ARBA" id="ARBA00004726"/>
    </source>
</evidence>
<evidence type="ECO:0000259" key="12">
    <source>
        <dbReference type="Pfam" id="PF06574"/>
    </source>
</evidence>
<evidence type="ECO:0000256" key="4">
    <source>
        <dbReference type="ARBA" id="ARBA00022630"/>
    </source>
</evidence>
<dbReference type="EC" id="2.7.7.2" evidence="3"/>
<dbReference type="PANTHER" id="PTHR22749">
    <property type="entry name" value="RIBOFLAVIN KINASE/FMN ADENYLYLTRANSFERASE"/>
    <property type="match status" value="1"/>
</dbReference>
<comment type="pathway">
    <text evidence="1">Cofactor biosynthesis; FAD biosynthesis; FAD from FMN: step 1/1.</text>
</comment>
<evidence type="ECO:0000256" key="7">
    <source>
        <dbReference type="ARBA" id="ARBA00022695"/>
    </source>
</evidence>
<protein>
    <recommendedName>
        <fullName evidence="3">FAD synthase</fullName>
        <ecNumber evidence="3">2.7.7.2</ecNumber>
    </recommendedName>
</protein>
<evidence type="ECO:0000256" key="2">
    <source>
        <dbReference type="ARBA" id="ARBA00010214"/>
    </source>
</evidence>
<evidence type="ECO:0000313" key="13">
    <source>
        <dbReference type="EMBL" id="GAA1214190.1"/>
    </source>
</evidence>
<comment type="similarity">
    <text evidence="2">Belongs to the RibF family.</text>
</comment>
<dbReference type="Pfam" id="PF06574">
    <property type="entry name" value="FAD_syn"/>
    <property type="match status" value="1"/>
</dbReference>
<dbReference type="InterPro" id="IPR015864">
    <property type="entry name" value="FAD_synthase"/>
</dbReference>
<dbReference type="InterPro" id="IPR023468">
    <property type="entry name" value="Riboflavin_kinase"/>
</dbReference>
<dbReference type="Proteomes" id="UP001500467">
    <property type="component" value="Unassembled WGS sequence"/>
</dbReference>
<dbReference type="RefSeq" id="WP_253857986.1">
    <property type="nucleotide sequence ID" value="NZ_BAAALM010000015.1"/>
</dbReference>
<evidence type="ECO:0000256" key="11">
    <source>
        <dbReference type="ARBA" id="ARBA00049494"/>
    </source>
</evidence>
<keyword evidence="7" id="KW-0548">Nucleotidyltransferase</keyword>
<dbReference type="CDD" id="cd02064">
    <property type="entry name" value="FAD_synthetase_N"/>
    <property type="match status" value="1"/>
</dbReference>
<dbReference type="SUPFAM" id="SSF52374">
    <property type="entry name" value="Nucleotidylyl transferase"/>
    <property type="match status" value="1"/>
</dbReference>
<name>A0ABN1VK18_9PSEU</name>
<evidence type="ECO:0000256" key="8">
    <source>
        <dbReference type="ARBA" id="ARBA00022741"/>
    </source>
</evidence>
<accession>A0ABN1VK18</accession>
<sequence length="261" mass="27494">MTRTAGVAERAGTLWWGLTDVPADLEPRSVTLGVFDGMHRGHARVLQRACAQGLPTVLVTFDPHPGRVVGPTRDTAALCSPERRARLAWSQGVDEVCVLPFSRAFADLSPAEFVSDVLVGRLHAASVVVGANFTFGRRGSGDVETLREAGARHGFAVEGVELLSVAGDTPCSSTYIRTCVRDGDLAAAERALGRPHRLEGPLVEGVLKVDDYAAMPPAGRYAGRLPDGPRVAVEVTASCVVVRGDGVPEGGHIEVDLVAEA</sequence>
<comment type="caution">
    <text evidence="13">The sequence shown here is derived from an EMBL/GenBank/DDBJ whole genome shotgun (WGS) entry which is preliminary data.</text>
</comment>
<evidence type="ECO:0000256" key="6">
    <source>
        <dbReference type="ARBA" id="ARBA00022679"/>
    </source>
</evidence>
<evidence type="ECO:0000256" key="5">
    <source>
        <dbReference type="ARBA" id="ARBA00022643"/>
    </source>
</evidence>
<keyword evidence="14" id="KW-1185">Reference proteome</keyword>
<keyword evidence="4" id="KW-0285">Flavoprotein</keyword>
<gene>
    <name evidence="13" type="ORF">GCM10009675_40280</name>
</gene>
<dbReference type="InterPro" id="IPR014729">
    <property type="entry name" value="Rossmann-like_a/b/a_fold"/>
</dbReference>
<keyword evidence="5" id="KW-0288">FMN</keyword>
<evidence type="ECO:0000256" key="3">
    <source>
        <dbReference type="ARBA" id="ARBA00012393"/>
    </source>
</evidence>
<proteinExistence type="inferred from homology"/>
<dbReference type="EMBL" id="BAAALM010000015">
    <property type="protein sequence ID" value="GAA1214190.1"/>
    <property type="molecule type" value="Genomic_DNA"/>
</dbReference>
<evidence type="ECO:0000256" key="9">
    <source>
        <dbReference type="ARBA" id="ARBA00022827"/>
    </source>
</evidence>
<feature type="domain" description="FAD synthetase" evidence="12">
    <location>
        <begin position="24"/>
        <end position="172"/>
    </location>
</feature>
<comment type="catalytic activity">
    <reaction evidence="11">
        <text>FMN + ATP + H(+) = FAD + diphosphate</text>
        <dbReference type="Rhea" id="RHEA:17237"/>
        <dbReference type="ChEBI" id="CHEBI:15378"/>
        <dbReference type="ChEBI" id="CHEBI:30616"/>
        <dbReference type="ChEBI" id="CHEBI:33019"/>
        <dbReference type="ChEBI" id="CHEBI:57692"/>
        <dbReference type="ChEBI" id="CHEBI:58210"/>
        <dbReference type="EC" id="2.7.7.2"/>
    </reaction>
</comment>
<dbReference type="Gene3D" id="3.40.50.620">
    <property type="entry name" value="HUPs"/>
    <property type="match status" value="1"/>
</dbReference>
<keyword evidence="9" id="KW-0274">FAD</keyword>
<evidence type="ECO:0000313" key="14">
    <source>
        <dbReference type="Proteomes" id="UP001500467"/>
    </source>
</evidence>
<keyword evidence="6" id="KW-0808">Transferase</keyword>
<keyword evidence="10" id="KW-0067">ATP-binding</keyword>
<organism evidence="13 14">
    <name type="scientific">Prauserella alba</name>
    <dbReference type="NCBI Taxonomy" id="176898"/>
    <lineage>
        <taxon>Bacteria</taxon>
        <taxon>Bacillati</taxon>
        <taxon>Actinomycetota</taxon>
        <taxon>Actinomycetes</taxon>
        <taxon>Pseudonocardiales</taxon>
        <taxon>Pseudonocardiaceae</taxon>
        <taxon>Prauserella</taxon>
    </lineage>
</organism>
<keyword evidence="8" id="KW-0547">Nucleotide-binding</keyword>